<dbReference type="Proteomes" id="UP001341281">
    <property type="component" value="Chromosome 04"/>
</dbReference>
<keyword evidence="2" id="KW-1185">Reference proteome</keyword>
<name>A0AAQ3T9T1_PASNO</name>
<dbReference type="EMBL" id="CP144748">
    <property type="protein sequence ID" value="WVZ69488.1"/>
    <property type="molecule type" value="Genomic_DNA"/>
</dbReference>
<organism evidence="1 2">
    <name type="scientific">Paspalum notatum var. saurae</name>
    <dbReference type="NCBI Taxonomy" id="547442"/>
    <lineage>
        <taxon>Eukaryota</taxon>
        <taxon>Viridiplantae</taxon>
        <taxon>Streptophyta</taxon>
        <taxon>Embryophyta</taxon>
        <taxon>Tracheophyta</taxon>
        <taxon>Spermatophyta</taxon>
        <taxon>Magnoliopsida</taxon>
        <taxon>Liliopsida</taxon>
        <taxon>Poales</taxon>
        <taxon>Poaceae</taxon>
        <taxon>PACMAD clade</taxon>
        <taxon>Panicoideae</taxon>
        <taxon>Andropogonodae</taxon>
        <taxon>Paspaleae</taxon>
        <taxon>Paspalinae</taxon>
        <taxon>Paspalum</taxon>
    </lineage>
</organism>
<protein>
    <submittedName>
        <fullName evidence="1">Uncharacterized protein</fullName>
    </submittedName>
</protein>
<proteinExistence type="predicted"/>
<dbReference type="AlphaFoldDB" id="A0AAQ3T9T1"/>
<evidence type="ECO:0000313" key="2">
    <source>
        <dbReference type="Proteomes" id="UP001341281"/>
    </source>
</evidence>
<reference evidence="1 2" key="1">
    <citation type="submission" date="2024-02" db="EMBL/GenBank/DDBJ databases">
        <title>High-quality chromosome-scale genome assembly of Pensacola bahiagrass (Paspalum notatum Flugge var. saurae).</title>
        <authorList>
            <person name="Vega J.M."/>
            <person name="Podio M."/>
            <person name="Orjuela J."/>
            <person name="Siena L.A."/>
            <person name="Pessino S.C."/>
            <person name="Combes M.C."/>
            <person name="Mariac C."/>
            <person name="Albertini E."/>
            <person name="Pupilli F."/>
            <person name="Ortiz J.P.A."/>
            <person name="Leblanc O."/>
        </authorList>
    </citation>
    <scope>NUCLEOTIDE SEQUENCE [LARGE SCALE GENOMIC DNA]</scope>
    <source>
        <strain evidence="1">R1</strain>
        <tissue evidence="1">Leaf</tissue>
    </source>
</reference>
<accession>A0AAQ3T9T1</accession>
<gene>
    <name evidence="1" type="ORF">U9M48_018264</name>
</gene>
<sequence length="215" mass="22876">MGDVVAAPHSGAPGSGGRLFRCREALPVAAGLLHGVYGGHLLIRVLAPMAARLGDILLRRELLCSSSLVELSREVLRSCGLEVCWLGGCFAPRVVAVFADASFLSGGLERILVQDAGLRRHCWCSACACLVVASREAALCVLVALLRLLAVLPLAFKVAEVRVGGLERKLCGQLRVAPTTATFERSSAWWERCCCPSPSCQSENLVRLRLATAAP</sequence>
<evidence type="ECO:0000313" key="1">
    <source>
        <dbReference type="EMBL" id="WVZ69488.1"/>
    </source>
</evidence>